<dbReference type="InterPro" id="IPR016024">
    <property type="entry name" value="ARM-type_fold"/>
</dbReference>
<dbReference type="SUPFAM" id="SSF48371">
    <property type="entry name" value="ARM repeat"/>
    <property type="match status" value="1"/>
</dbReference>
<proteinExistence type="predicted"/>
<feature type="non-terminal residue" evidence="1">
    <location>
        <position position="1"/>
    </location>
</feature>
<organism evidence="1">
    <name type="scientific">marine sediment metagenome</name>
    <dbReference type="NCBI Taxonomy" id="412755"/>
    <lineage>
        <taxon>unclassified sequences</taxon>
        <taxon>metagenomes</taxon>
        <taxon>ecological metagenomes</taxon>
    </lineage>
</organism>
<dbReference type="EMBL" id="BART01020745">
    <property type="protein sequence ID" value="GAH05292.1"/>
    <property type="molecule type" value="Genomic_DNA"/>
</dbReference>
<evidence type="ECO:0000313" key="1">
    <source>
        <dbReference type="EMBL" id="GAH05292.1"/>
    </source>
</evidence>
<reference evidence="1" key="1">
    <citation type="journal article" date="2014" name="Front. Microbiol.">
        <title>High frequency of phylogenetically diverse reductive dehalogenase-homologous genes in deep subseafloor sedimentary metagenomes.</title>
        <authorList>
            <person name="Kawai M."/>
            <person name="Futagami T."/>
            <person name="Toyoda A."/>
            <person name="Takaki Y."/>
            <person name="Nishi S."/>
            <person name="Hori S."/>
            <person name="Arai W."/>
            <person name="Tsubouchi T."/>
            <person name="Morono Y."/>
            <person name="Uchiyama I."/>
            <person name="Ito T."/>
            <person name="Fujiyama A."/>
            <person name="Inagaki F."/>
            <person name="Takami H."/>
        </authorList>
    </citation>
    <scope>NUCLEOTIDE SEQUENCE</scope>
    <source>
        <strain evidence="1">Expedition CK06-06</strain>
    </source>
</reference>
<protein>
    <recommendedName>
        <fullName evidence="2">HEAT repeat domain-containing protein</fullName>
    </recommendedName>
</protein>
<sequence length="232" mass="24939">YVALGAVNALTANAGEKSLLYRVGTTQPLLDALTFDDKAVRYSAAIAIAAAGPKQSFDESRLVVQNLSQALAEMPSGNNNSGLWNDQLVDSYALNAAQVMFELAQAQNRVIDLSAALKTLINATNDRRFQIRVFAANTLARLDDPEAQRAIAAMALSENNSVEMRNYAFEALSVSAKINANLLSDETIDEIYSLVASQDIAPELRSAAARAFGALNLPPHQIKTLILDQAKS</sequence>
<dbReference type="Gene3D" id="1.25.10.10">
    <property type="entry name" value="Leucine-rich Repeat Variant"/>
    <property type="match status" value="1"/>
</dbReference>
<evidence type="ECO:0008006" key="2">
    <source>
        <dbReference type="Google" id="ProtNLM"/>
    </source>
</evidence>
<comment type="caution">
    <text evidence="1">The sequence shown here is derived from an EMBL/GenBank/DDBJ whole genome shotgun (WGS) entry which is preliminary data.</text>
</comment>
<accession>X1CCH7</accession>
<dbReference type="AlphaFoldDB" id="X1CCH7"/>
<name>X1CCH7_9ZZZZ</name>
<gene>
    <name evidence="1" type="ORF">S01H4_38468</name>
</gene>
<dbReference type="InterPro" id="IPR011989">
    <property type="entry name" value="ARM-like"/>
</dbReference>